<reference evidence="3" key="1">
    <citation type="journal article" date="2019" name="Int. J. Syst. Evol. Microbiol.">
        <title>The Global Catalogue of Microorganisms (GCM) 10K type strain sequencing project: providing services to taxonomists for standard genome sequencing and annotation.</title>
        <authorList>
            <consortium name="The Broad Institute Genomics Platform"/>
            <consortium name="The Broad Institute Genome Sequencing Center for Infectious Disease"/>
            <person name="Wu L."/>
            <person name="Ma J."/>
        </authorList>
    </citation>
    <scope>NUCLEOTIDE SEQUENCE [LARGE SCALE GENOMIC DNA]</scope>
    <source>
        <strain evidence="3">CCM 8939</strain>
    </source>
</reference>
<dbReference type="InterPro" id="IPR053154">
    <property type="entry name" value="c-di-AMP_regulator"/>
</dbReference>
<dbReference type="RefSeq" id="WP_379073302.1">
    <property type="nucleotide sequence ID" value="NZ_JBHUJO010000002.1"/>
</dbReference>
<protein>
    <recommendedName>
        <fullName evidence="4">YbbR-like domain-containing protein</fullName>
    </recommendedName>
</protein>
<evidence type="ECO:0000313" key="3">
    <source>
        <dbReference type="Proteomes" id="UP000645390"/>
    </source>
</evidence>
<keyword evidence="1" id="KW-0812">Transmembrane</keyword>
<accession>A0ABQ2BF94</accession>
<organism evidence="2 3">
    <name type="scientific">Pedobacter mendelii</name>
    <dbReference type="NCBI Taxonomy" id="1908240"/>
    <lineage>
        <taxon>Bacteria</taxon>
        <taxon>Pseudomonadati</taxon>
        <taxon>Bacteroidota</taxon>
        <taxon>Sphingobacteriia</taxon>
        <taxon>Sphingobacteriales</taxon>
        <taxon>Sphingobacteriaceae</taxon>
        <taxon>Pedobacter</taxon>
    </lineage>
</organism>
<dbReference type="PANTHER" id="PTHR37804:SF1">
    <property type="entry name" value="CDAA REGULATORY PROTEIN CDAR"/>
    <property type="match status" value="1"/>
</dbReference>
<name>A0ABQ2BF94_9SPHI</name>
<keyword evidence="3" id="KW-1185">Reference proteome</keyword>
<dbReference type="Gene3D" id="2.170.120.30">
    <property type="match status" value="1"/>
</dbReference>
<dbReference type="Proteomes" id="UP000645390">
    <property type="component" value="Unassembled WGS sequence"/>
</dbReference>
<dbReference type="EMBL" id="BMDJ01000003">
    <property type="protein sequence ID" value="GGI24847.1"/>
    <property type="molecule type" value="Genomic_DNA"/>
</dbReference>
<evidence type="ECO:0000313" key="2">
    <source>
        <dbReference type="EMBL" id="GGI24847.1"/>
    </source>
</evidence>
<sequence length="332" mass="38451">MNFGLNYPFPNKTWNLFMPFVKLTIIERRRVFSLLACLLLAIAAWLFMALNNKYVYTAKTVLIYKNFPQKRAFHPLQSDTVDLQVEGTGWQLLFARLRINPQSIAVSLNQLNTREFIVFSDQLYNINKQLETSQKVISVKPDTLYFDFTKRTVKKVPVSLMQNVDFIKQYGIASEIKVNPKFVTVTGPIEELKKIETWATDTLKLSKVQSSTTVRVNMQHSTHKNVSIFPSTVEVKLPVDEFTEKTVEVPLKITNNRNYNSIKLYPKKIKVTFLVALSYFEQVDQSFITATVDVDEWSVLHHNQFTVKLTEFPDYCKLINISPSKVDFIVEK</sequence>
<evidence type="ECO:0000256" key="1">
    <source>
        <dbReference type="SAM" id="Phobius"/>
    </source>
</evidence>
<dbReference type="Pfam" id="PF07949">
    <property type="entry name" value="YbbR"/>
    <property type="match status" value="1"/>
</dbReference>
<keyword evidence="1" id="KW-0472">Membrane</keyword>
<gene>
    <name evidence="2" type="ORF">GCM10008119_14700</name>
</gene>
<feature type="transmembrane region" description="Helical" evidence="1">
    <location>
        <begin position="31"/>
        <end position="50"/>
    </location>
</feature>
<keyword evidence="1" id="KW-1133">Transmembrane helix</keyword>
<dbReference type="Gene3D" id="2.170.120.40">
    <property type="entry name" value="YbbR-like domain"/>
    <property type="match status" value="1"/>
</dbReference>
<dbReference type="InterPro" id="IPR012505">
    <property type="entry name" value="YbbR"/>
</dbReference>
<dbReference type="PANTHER" id="PTHR37804">
    <property type="entry name" value="CDAA REGULATORY PROTEIN CDAR"/>
    <property type="match status" value="1"/>
</dbReference>
<comment type="caution">
    <text evidence="2">The sequence shown here is derived from an EMBL/GenBank/DDBJ whole genome shotgun (WGS) entry which is preliminary data.</text>
</comment>
<proteinExistence type="predicted"/>
<evidence type="ECO:0008006" key="4">
    <source>
        <dbReference type="Google" id="ProtNLM"/>
    </source>
</evidence>